<keyword evidence="4" id="KW-0233">DNA recombination</keyword>
<evidence type="ECO:0000313" key="6">
    <source>
        <dbReference type="EMBL" id="QIE84937.1"/>
    </source>
</evidence>
<dbReference type="Pfam" id="PF00589">
    <property type="entry name" value="Phage_integrase"/>
    <property type="match status" value="1"/>
</dbReference>
<sequence>MPLTDTAVRQAKPREKDYSLTDADGLSLFVSVKGTKAWHFRFSWEGKQPRISLGTYPELSLKDARVRRDECRAKVANGIDPRGNHRPDSKVAPVPSFKDVSDEWHAFKTGRWADDSRQGSGAQSRRVLDSDILPFVGSTPFADVHRRDLVAVVGRIEGRGALNIAEKARSWLRQICRYGIAKGLREDNPASDLDILAVEAPPVRHNPILSHQGDDLPELLARLRCYGGSPITQDAVWLMLYTAVRTIELRKAGPGDFNLDTGIWTVPPTRVKQLRGKVRRDGDDVPDYIVPLSRQATAVLERCLKRSGRYPFLFPGRNDPHVMMSENTINLAIRRMGFEGKLTGHGLRGTISTALNEMGYNPKWVDSQLSHADPDKTSGSYNHAEYVEERRKMMQAWADYLDEQEKKAKLPVLRVP</sequence>
<evidence type="ECO:0000259" key="5">
    <source>
        <dbReference type="PROSITE" id="PS51898"/>
    </source>
</evidence>
<dbReference type="InterPro" id="IPR025166">
    <property type="entry name" value="Integrase_DNA_bind_dom"/>
</dbReference>
<dbReference type="GO" id="GO:0003677">
    <property type="term" value="F:DNA binding"/>
    <property type="evidence" value="ECO:0007669"/>
    <property type="project" value="UniProtKB-KW"/>
</dbReference>
<dbReference type="InterPro" id="IPR011010">
    <property type="entry name" value="DNA_brk_join_enz"/>
</dbReference>
<protein>
    <submittedName>
        <fullName evidence="6">Integrase arm-type DNA-binding domain-containing protein</fullName>
    </submittedName>
</protein>
<dbReference type="Gene3D" id="1.10.150.130">
    <property type="match status" value="1"/>
</dbReference>
<dbReference type="PANTHER" id="PTHR30629">
    <property type="entry name" value="PROPHAGE INTEGRASE"/>
    <property type="match status" value="1"/>
</dbReference>
<dbReference type="GO" id="GO:0015074">
    <property type="term" value="P:DNA integration"/>
    <property type="evidence" value="ECO:0007669"/>
    <property type="project" value="UniProtKB-KW"/>
</dbReference>
<dbReference type="PROSITE" id="PS51898">
    <property type="entry name" value="TYR_RECOMBINASE"/>
    <property type="match status" value="1"/>
</dbReference>
<dbReference type="InterPro" id="IPR013762">
    <property type="entry name" value="Integrase-like_cat_sf"/>
</dbReference>
<dbReference type="EMBL" id="CP049140">
    <property type="protein sequence ID" value="QIE84937.1"/>
    <property type="molecule type" value="Genomic_DNA"/>
</dbReference>
<dbReference type="CDD" id="cd00801">
    <property type="entry name" value="INT_P4_C"/>
    <property type="match status" value="1"/>
</dbReference>
<dbReference type="InterPro" id="IPR053876">
    <property type="entry name" value="Phage_int_M"/>
</dbReference>
<dbReference type="Gene3D" id="3.30.160.390">
    <property type="entry name" value="Integrase, DNA-binding domain"/>
    <property type="match status" value="1"/>
</dbReference>
<gene>
    <name evidence="6" type="ORF">G5B91_01080</name>
</gene>
<accession>A0A6G6IPN5</accession>
<dbReference type="InterPro" id="IPR002104">
    <property type="entry name" value="Integrase_catalytic"/>
</dbReference>
<keyword evidence="3 6" id="KW-0238">DNA-binding</keyword>
<evidence type="ECO:0000256" key="2">
    <source>
        <dbReference type="ARBA" id="ARBA00022908"/>
    </source>
</evidence>
<dbReference type="KEGG" id="pnt:G5B91_01080"/>
<dbReference type="InterPro" id="IPR050808">
    <property type="entry name" value="Phage_Integrase"/>
</dbReference>
<dbReference type="Gene3D" id="1.10.443.10">
    <property type="entry name" value="Intergrase catalytic core"/>
    <property type="match status" value="1"/>
</dbReference>
<dbReference type="Pfam" id="PF22022">
    <property type="entry name" value="Phage_int_M"/>
    <property type="match status" value="1"/>
</dbReference>
<name>A0A6G6IPN5_PSENT</name>
<comment type="similarity">
    <text evidence="1">Belongs to the 'phage' integrase family.</text>
</comment>
<proteinExistence type="inferred from homology"/>
<reference evidence="6 7" key="1">
    <citation type="submission" date="2020-02" db="EMBL/GenBank/DDBJ databases">
        <title>Integrative conjugative elements (ICEs) and plasmids drive adaptation of Pseudomonas nitroreducens strain HBP1 to wastewater environment.</title>
        <authorList>
            <person name="Sentchilo V."/>
            <person name="Carraro N."/>
            <person name="Bertelli C."/>
            <person name="van der Meer J.R."/>
        </authorList>
    </citation>
    <scope>NUCLEOTIDE SEQUENCE [LARGE SCALE GENOMIC DNA]</scope>
    <source>
        <strain evidence="6 7">HBP1</strain>
    </source>
</reference>
<dbReference type="InterPro" id="IPR010998">
    <property type="entry name" value="Integrase_recombinase_N"/>
</dbReference>
<dbReference type="PANTHER" id="PTHR30629:SF2">
    <property type="entry name" value="PROPHAGE INTEGRASE INTS-RELATED"/>
    <property type="match status" value="1"/>
</dbReference>
<dbReference type="Pfam" id="PF13356">
    <property type="entry name" value="Arm-DNA-bind_3"/>
    <property type="match status" value="1"/>
</dbReference>
<dbReference type="GO" id="GO:0006310">
    <property type="term" value="P:DNA recombination"/>
    <property type="evidence" value="ECO:0007669"/>
    <property type="project" value="UniProtKB-KW"/>
</dbReference>
<dbReference type="RefSeq" id="WP_164488220.1">
    <property type="nucleotide sequence ID" value="NZ_CP049140.1"/>
</dbReference>
<dbReference type="SUPFAM" id="SSF56349">
    <property type="entry name" value="DNA breaking-rejoining enzymes"/>
    <property type="match status" value="1"/>
</dbReference>
<dbReference type="AlphaFoldDB" id="A0A6G6IPN5"/>
<dbReference type="InterPro" id="IPR038488">
    <property type="entry name" value="Integrase_DNA-bd_sf"/>
</dbReference>
<evidence type="ECO:0000256" key="4">
    <source>
        <dbReference type="ARBA" id="ARBA00023172"/>
    </source>
</evidence>
<dbReference type="Proteomes" id="UP000501063">
    <property type="component" value="Chromosome"/>
</dbReference>
<organism evidence="6 7">
    <name type="scientific">Pseudomonas nitroreducens</name>
    <dbReference type="NCBI Taxonomy" id="46680"/>
    <lineage>
        <taxon>Bacteria</taxon>
        <taxon>Pseudomonadati</taxon>
        <taxon>Pseudomonadota</taxon>
        <taxon>Gammaproteobacteria</taxon>
        <taxon>Pseudomonadales</taxon>
        <taxon>Pseudomonadaceae</taxon>
        <taxon>Pseudomonas</taxon>
    </lineage>
</organism>
<keyword evidence="2" id="KW-0229">DNA integration</keyword>
<feature type="domain" description="Tyr recombinase" evidence="5">
    <location>
        <begin position="204"/>
        <end position="395"/>
    </location>
</feature>
<evidence type="ECO:0000313" key="7">
    <source>
        <dbReference type="Proteomes" id="UP000501063"/>
    </source>
</evidence>
<evidence type="ECO:0000256" key="1">
    <source>
        <dbReference type="ARBA" id="ARBA00008857"/>
    </source>
</evidence>
<evidence type="ECO:0000256" key="3">
    <source>
        <dbReference type="ARBA" id="ARBA00023125"/>
    </source>
</evidence>